<organism evidence="4 5">
    <name type="scientific">Alistipes intestinihominis</name>
    <dbReference type="NCBI Taxonomy" id="3133172"/>
    <lineage>
        <taxon>Bacteria</taxon>
        <taxon>Pseudomonadati</taxon>
        <taxon>Bacteroidota</taxon>
        <taxon>Bacteroidia</taxon>
        <taxon>Bacteroidales</taxon>
        <taxon>Rikenellaceae</taxon>
        <taxon>Alistipes</taxon>
    </lineage>
</organism>
<sequence length="333" mass="39126">MAFPIISIIVPVHNTEQYLTECLNSIICQSYKELEIVVVDDASNDGSSRIIAEFQQIDNRIKYFRHEKNGGICKARNTGLKHATGKYIAWCDSDDVLHPQFIEYLHQVLTREDADFVECQSVSDYKFNKDILPPPIWFGEPVTTGDATDFLRRFATHELQTSLWSKLFKRELFDEFSFPEGRIYEENYYYAAVHNRISKAVYSTLPLYFYRKRVNSIMNTFSPKELKEGLKIVDLFITFPTNESKAIKTLFRQKALKNLILYWQRVAMIDTRLSLKIKYNKLVIRFMNKTDATLNDIVPLSRKQQLIYKHRNSTLMFLAYIVFLKYVKGNNRQ</sequence>
<dbReference type="InterPro" id="IPR001173">
    <property type="entry name" value="Glyco_trans_2-like"/>
</dbReference>
<dbReference type="Proteomes" id="UP001460202">
    <property type="component" value="Unassembled WGS sequence"/>
</dbReference>
<comment type="caution">
    <text evidence="4">The sequence shown here is derived from an EMBL/GenBank/DDBJ whole genome shotgun (WGS) entry which is preliminary data.</text>
</comment>
<dbReference type="PANTHER" id="PTHR22916:SF51">
    <property type="entry name" value="GLYCOSYLTRANSFERASE EPSH-RELATED"/>
    <property type="match status" value="1"/>
</dbReference>
<keyword evidence="1 4" id="KW-0328">Glycosyltransferase</keyword>
<dbReference type="RefSeq" id="WP_129649896.1">
    <property type="nucleotide sequence ID" value="NZ_JBBMFL010000021.1"/>
</dbReference>
<evidence type="ECO:0000259" key="3">
    <source>
        <dbReference type="Pfam" id="PF00535"/>
    </source>
</evidence>
<proteinExistence type="predicted"/>
<dbReference type="Gene3D" id="3.90.550.10">
    <property type="entry name" value="Spore Coat Polysaccharide Biosynthesis Protein SpsA, Chain A"/>
    <property type="match status" value="1"/>
</dbReference>
<dbReference type="CDD" id="cd00761">
    <property type="entry name" value="Glyco_tranf_GTA_type"/>
    <property type="match status" value="1"/>
</dbReference>
<dbReference type="SUPFAM" id="SSF53448">
    <property type="entry name" value="Nucleotide-diphospho-sugar transferases"/>
    <property type="match status" value="1"/>
</dbReference>
<dbReference type="InterPro" id="IPR029044">
    <property type="entry name" value="Nucleotide-diphossugar_trans"/>
</dbReference>
<keyword evidence="5" id="KW-1185">Reference proteome</keyword>
<evidence type="ECO:0000313" key="4">
    <source>
        <dbReference type="EMBL" id="MEQ2546089.1"/>
    </source>
</evidence>
<dbReference type="GO" id="GO:0016757">
    <property type="term" value="F:glycosyltransferase activity"/>
    <property type="evidence" value="ECO:0007669"/>
    <property type="project" value="UniProtKB-KW"/>
</dbReference>
<evidence type="ECO:0000256" key="1">
    <source>
        <dbReference type="ARBA" id="ARBA00022676"/>
    </source>
</evidence>
<evidence type="ECO:0000313" key="5">
    <source>
        <dbReference type="Proteomes" id="UP001460202"/>
    </source>
</evidence>
<dbReference type="Pfam" id="PF00535">
    <property type="entry name" value="Glycos_transf_2"/>
    <property type="match status" value="1"/>
</dbReference>
<dbReference type="EC" id="2.4.-.-" evidence="4"/>
<protein>
    <submittedName>
        <fullName evidence="4">Glycosyltransferase family 2 protein</fullName>
        <ecNumber evidence="4">2.4.-.-</ecNumber>
    </submittedName>
</protein>
<evidence type="ECO:0000256" key="2">
    <source>
        <dbReference type="ARBA" id="ARBA00022679"/>
    </source>
</evidence>
<gene>
    <name evidence="4" type="ORF">WMO46_14165</name>
</gene>
<accession>A0ABV1H0A6</accession>
<dbReference type="EMBL" id="JBBMFL010000021">
    <property type="protein sequence ID" value="MEQ2546089.1"/>
    <property type="molecule type" value="Genomic_DNA"/>
</dbReference>
<keyword evidence="2 4" id="KW-0808">Transferase</keyword>
<feature type="domain" description="Glycosyltransferase 2-like" evidence="3">
    <location>
        <begin position="7"/>
        <end position="131"/>
    </location>
</feature>
<name>A0ABV1H0A6_9BACT</name>
<reference evidence="4 5" key="1">
    <citation type="submission" date="2024-03" db="EMBL/GenBank/DDBJ databases">
        <title>Human intestinal bacterial collection.</title>
        <authorList>
            <person name="Pauvert C."/>
            <person name="Hitch T.C.A."/>
            <person name="Clavel T."/>
        </authorList>
    </citation>
    <scope>NUCLEOTIDE SEQUENCE [LARGE SCALE GENOMIC DNA]</scope>
    <source>
        <strain evidence="4 5">CLA-KB-H122</strain>
    </source>
</reference>
<dbReference type="GeneID" id="78178440"/>
<dbReference type="PANTHER" id="PTHR22916">
    <property type="entry name" value="GLYCOSYLTRANSFERASE"/>
    <property type="match status" value="1"/>
</dbReference>